<evidence type="ECO:0000256" key="17">
    <source>
        <dbReference type="RuleBase" id="RU003448"/>
    </source>
</evidence>
<evidence type="ECO:0000256" key="18">
    <source>
        <dbReference type="RuleBase" id="RU004249"/>
    </source>
</evidence>
<dbReference type="UniPathway" id="UPA00050">
    <property type="reaction ID" value="UER00461"/>
</dbReference>
<dbReference type="InterPro" id="IPR001048">
    <property type="entry name" value="Asp/Glu/Uridylate_kinase"/>
</dbReference>
<dbReference type="GO" id="GO:0005829">
    <property type="term" value="C:cytosol"/>
    <property type="evidence" value="ECO:0007669"/>
    <property type="project" value="TreeGrafter"/>
</dbReference>
<dbReference type="NCBIfam" id="NF005154">
    <property type="entry name" value="PRK06635.1-2"/>
    <property type="match status" value="1"/>
</dbReference>
<dbReference type="RefSeq" id="WP_079249789.1">
    <property type="nucleotide sequence ID" value="NZ_CP015588.1"/>
</dbReference>
<evidence type="ECO:0000256" key="15">
    <source>
        <dbReference type="ARBA" id="ARBA00047872"/>
    </source>
</evidence>
<evidence type="ECO:0000256" key="13">
    <source>
        <dbReference type="ARBA" id="ARBA00022915"/>
    </source>
</evidence>
<feature type="binding site" evidence="16">
    <location>
        <begin position="188"/>
        <end position="189"/>
    </location>
    <ligand>
        <name>ATP</name>
        <dbReference type="ChEBI" id="CHEBI:30616"/>
    </ligand>
</feature>
<dbReference type="Gene3D" id="3.40.1160.10">
    <property type="entry name" value="Acetylglutamate kinase-like"/>
    <property type="match status" value="1"/>
</dbReference>
<accession>A0A7T4U1N3</accession>
<comment type="pathway">
    <text evidence="4 18">Amino-acid biosynthesis; L-threonine biosynthesis; L-threonine from L-aspartate: step 1/5.</text>
</comment>
<feature type="binding site" evidence="16">
    <location>
        <begin position="22"/>
        <end position="25"/>
    </location>
    <ligand>
        <name>ATP</name>
        <dbReference type="ChEBI" id="CHEBI:30616"/>
    </ligand>
</feature>
<dbReference type="InterPro" id="IPR018042">
    <property type="entry name" value="Aspartate_kinase_CS"/>
</dbReference>
<dbReference type="InterPro" id="IPR054352">
    <property type="entry name" value="ACT_Aspartokinase"/>
</dbReference>
<dbReference type="GO" id="GO:0009089">
    <property type="term" value="P:lysine biosynthetic process via diaminopimelate"/>
    <property type="evidence" value="ECO:0007669"/>
    <property type="project" value="UniProtKB-UniPathway"/>
</dbReference>
<comment type="catalytic activity">
    <reaction evidence="15 17">
        <text>L-aspartate + ATP = 4-phospho-L-aspartate + ADP</text>
        <dbReference type="Rhea" id="RHEA:23776"/>
        <dbReference type="ChEBI" id="CHEBI:29991"/>
        <dbReference type="ChEBI" id="CHEBI:30616"/>
        <dbReference type="ChEBI" id="CHEBI:57535"/>
        <dbReference type="ChEBI" id="CHEBI:456216"/>
        <dbReference type="EC" id="2.7.2.4"/>
    </reaction>
</comment>
<dbReference type="NCBIfam" id="NF005155">
    <property type="entry name" value="PRK06635.1-4"/>
    <property type="match status" value="1"/>
</dbReference>
<evidence type="ECO:0000256" key="14">
    <source>
        <dbReference type="ARBA" id="ARBA00023154"/>
    </source>
</evidence>
<dbReference type="AlphaFoldDB" id="A0A7T4U1N3"/>
<keyword evidence="12 16" id="KW-0067">ATP-binding</keyword>
<dbReference type="Pfam" id="PF22468">
    <property type="entry name" value="ACT_9"/>
    <property type="match status" value="1"/>
</dbReference>
<keyword evidence="10 16" id="KW-0547">Nucleotide-binding</keyword>
<dbReference type="EMBL" id="CP065959">
    <property type="protein sequence ID" value="QQC87063.1"/>
    <property type="molecule type" value="Genomic_DNA"/>
</dbReference>
<dbReference type="GO" id="GO:0005524">
    <property type="term" value="F:ATP binding"/>
    <property type="evidence" value="ECO:0007669"/>
    <property type="project" value="UniProtKB-KW"/>
</dbReference>
<dbReference type="EMBL" id="CP065959">
    <property type="protein sequence ID" value="QQC93440.1"/>
    <property type="molecule type" value="Genomic_DNA"/>
</dbReference>
<dbReference type="SUPFAM" id="SSF55021">
    <property type="entry name" value="ACT-like"/>
    <property type="match status" value="1"/>
</dbReference>
<comment type="similarity">
    <text evidence="5 17">Belongs to the aspartokinase family.</text>
</comment>
<dbReference type="UniPathway" id="UPA00051">
    <property type="reaction ID" value="UER00462"/>
</dbReference>
<dbReference type="GO" id="GO:0009088">
    <property type="term" value="P:threonine biosynthetic process"/>
    <property type="evidence" value="ECO:0007669"/>
    <property type="project" value="UniProtKB-UniPathway"/>
</dbReference>
<evidence type="ECO:0000256" key="5">
    <source>
        <dbReference type="ARBA" id="ARBA00010122"/>
    </source>
</evidence>
<dbReference type="SUPFAM" id="SSF53633">
    <property type="entry name" value="Carbamate kinase-like"/>
    <property type="match status" value="1"/>
</dbReference>
<dbReference type="InterPro" id="IPR001341">
    <property type="entry name" value="Asp_kinase"/>
</dbReference>
<reference evidence="22 23" key="1">
    <citation type="submission" date="2020-12" db="EMBL/GenBank/DDBJ databases">
        <title>Identification and biosynthesis of polyene macrolides produced by Streptomyces alfalfae Men-myco-93-63.</title>
        <authorList>
            <person name="Liu D."/>
            <person name="Li Y."/>
            <person name="Liu L."/>
            <person name="Han X."/>
            <person name="Shen F."/>
        </authorList>
    </citation>
    <scope>NUCLEOTIDE SEQUENCE [LARGE SCALE GENOMIC DNA]</scope>
    <source>
        <strain evidence="22 23">Men-myco-93-63</strain>
    </source>
</reference>
<dbReference type="GO" id="GO:0009090">
    <property type="term" value="P:homoserine biosynthetic process"/>
    <property type="evidence" value="ECO:0007669"/>
    <property type="project" value="TreeGrafter"/>
</dbReference>
<dbReference type="InterPro" id="IPR045865">
    <property type="entry name" value="ACT-like_dom_sf"/>
</dbReference>
<keyword evidence="11 17" id="KW-0418">Kinase</keyword>
<evidence type="ECO:0000256" key="9">
    <source>
        <dbReference type="ARBA" id="ARBA00022679"/>
    </source>
</evidence>
<comment type="pathway">
    <text evidence="2 18">Amino-acid biosynthesis; L-lysine biosynthesis via DAP pathway; (S)-tetrahydrodipicolinate from L-aspartate: step 1/4.</text>
</comment>
<organism evidence="22 23">
    <name type="scientific">Streptomyces alfalfae</name>
    <dbReference type="NCBI Taxonomy" id="1642299"/>
    <lineage>
        <taxon>Bacteria</taxon>
        <taxon>Bacillati</taxon>
        <taxon>Actinomycetota</taxon>
        <taxon>Actinomycetes</taxon>
        <taxon>Kitasatosporales</taxon>
        <taxon>Streptomycetaceae</taxon>
        <taxon>Streptomyces</taxon>
    </lineage>
</organism>
<feature type="binding site" evidence="16">
    <location>
        <position position="199"/>
    </location>
    <ligand>
        <name>ATP</name>
        <dbReference type="ChEBI" id="CHEBI:30616"/>
    </ligand>
</feature>
<dbReference type="UniPathway" id="UPA00034">
    <property type="reaction ID" value="UER00015"/>
</dbReference>
<evidence type="ECO:0000256" key="8">
    <source>
        <dbReference type="ARBA" id="ARBA00022605"/>
    </source>
</evidence>
<protein>
    <recommendedName>
        <fullName evidence="7 17">Aspartokinase</fullName>
        <ecNumber evidence="6 17">2.7.2.4</ecNumber>
    </recommendedName>
</protein>
<name>A0A7T4U1N3_9ACTN</name>
<evidence type="ECO:0000313" key="22">
    <source>
        <dbReference type="EMBL" id="QQC93440.1"/>
    </source>
</evidence>
<gene>
    <name evidence="21" type="ORF">I8755_00420</name>
    <name evidence="22" type="ORF">I8755_37780</name>
</gene>
<feature type="domain" description="Aspartokinase ACT" evidence="20">
    <location>
        <begin position="359"/>
        <end position="417"/>
    </location>
</feature>
<evidence type="ECO:0000256" key="10">
    <source>
        <dbReference type="ARBA" id="ARBA00022741"/>
    </source>
</evidence>
<keyword evidence="14" id="KW-0457">Lysine biosynthesis</keyword>
<evidence type="ECO:0000256" key="2">
    <source>
        <dbReference type="ARBA" id="ARBA00004766"/>
    </source>
</evidence>
<evidence type="ECO:0000256" key="7">
    <source>
        <dbReference type="ARBA" id="ARBA00016273"/>
    </source>
</evidence>
<dbReference type="EC" id="2.7.2.4" evidence="6 17"/>
<dbReference type="Pfam" id="PF00696">
    <property type="entry name" value="AA_kinase"/>
    <property type="match status" value="1"/>
</dbReference>
<dbReference type="InterPro" id="IPR005260">
    <property type="entry name" value="Asp_kin_monofn"/>
</dbReference>
<keyword evidence="13" id="KW-0220">Diaminopimelate biosynthesis</keyword>
<dbReference type="GO" id="GO:0004072">
    <property type="term" value="F:aspartate kinase activity"/>
    <property type="evidence" value="ECO:0007669"/>
    <property type="project" value="UniProtKB-EC"/>
</dbReference>
<evidence type="ECO:0000256" key="16">
    <source>
        <dbReference type="PIRSR" id="PIRSR000726-1"/>
    </source>
</evidence>
<evidence type="ECO:0000256" key="6">
    <source>
        <dbReference type="ARBA" id="ARBA00013059"/>
    </source>
</evidence>
<keyword evidence="9 17" id="KW-0808">Transferase</keyword>
<dbReference type="GO" id="GO:0019877">
    <property type="term" value="P:diaminopimelate biosynthetic process"/>
    <property type="evidence" value="ECO:0007669"/>
    <property type="project" value="UniProtKB-KW"/>
</dbReference>
<evidence type="ECO:0000256" key="1">
    <source>
        <dbReference type="ARBA" id="ARBA00002843"/>
    </source>
</evidence>
<proteinExistence type="inferred from homology"/>
<dbReference type="InterPro" id="IPR036393">
    <property type="entry name" value="AceGlu_kinase-like_sf"/>
</dbReference>
<evidence type="ECO:0000256" key="3">
    <source>
        <dbReference type="ARBA" id="ARBA00004986"/>
    </source>
</evidence>
<feature type="domain" description="Aspartate/glutamate/uridylate kinase" evidence="19">
    <location>
        <begin position="19"/>
        <end position="245"/>
    </location>
</feature>
<dbReference type="Proteomes" id="UP000596130">
    <property type="component" value="Chromosome"/>
</dbReference>
<evidence type="ECO:0000313" key="23">
    <source>
        <dbReference type="Proteomes" id="UP000596130"/>
    </source>
</evidence>
<evidence type="ECO:0000256" key="4">
    <source>
        <dbReference type="ARBA" id="ARBA00005139"/>
    </source>
</evidence>
<evidence type="ECO:0000256" key="11">
    <source>
        <dbReference type="ARBA" id="ARBA00022777"/>
    </source>
</evidence>
<dbReference type="PANTHER" id="PTHR21499:SF3">
    <property type="entry name" value="ASPARTOKINASE"/>
    <property type="match status" value="1"/>
</dbReference>
<dbReference type="PANTHER" id="PTHR21499">
    <property type="entry name" value="ASPARTATE KINASE"/>
    <property type="match status" value="1"/>
</dbReference>
<dbReference type="NCBIfam" id="TIGR00657">
    <property type="entry name" value="asp_kinases"/>
    <property type="match status" value="1"/>
</dbReference>
<comment type="function">
    <text evidence="1">Catalyzes the phosphorylation of the beta-carboxyl group of aspartic acid with ATP to yield 4-phospho-L-aspartate, which is involved in the branched biosynthetic pathway leading to the biosynthesis of amino acids lysine, threonine, isoleucine and methionine.</text>
</comment>
<sequence>MASALSITPRSAGARRPVRVLKFGGTSMGTTPEELARIARIVAAAHARSDVVVVVSARGDRTDRLIDEARSASAAPPGRELDQLLATGEAGSAALLAIALHGLGVPAVSLLGSQAGFTVSGRHANGRIQDVDTSRVRQALSRGEAAVVAGFQGVNAAGDVITLGRGGSDTSAVALAVALGAAQCEIYTDVDGVFSADPRIVPGARPIPLLRSGVMSEMAHAGARVLHTRSVELAGRAGVDLHVRSTFSRNPGTVVVSGQEGADIAMLETEDRVTAVSHEPHSARVTAVGTSPDAPLLGTEVLALLADASVPIDVLSRFTDASHGHGWDFTVPAADVDTVTSLLTSLPCRVAVDPAVAKVSLVGAGLMSDTRTLARMLNALLAAGIDPLSLSTSQSRISATVGEADCSRAVAVLHGEFMPVPEPCGTTKRTAVAVGSPV</sequence>
<evidence type="ECO:0000259" key="19">
    <source>
        <dbReference type="Pfam" id="PF00696"/>
    </source>
</evidence>
<feature type="binding site" evidence="16">
    <location>
        <position position="89"/>
    </location>
    <ligand>
        <name>substrate</name>
    </ligand>
</feature>
<evidence type="ECO:0000313" key="21">
    <source>
        <dbReference type="EMBL" id="QQC87063.1"/>
    </source>
</evidence>
<dbReference type="PROSITE" id="PS00324">
    <property type="entry name" value="ASPARTOKINASE"/>
    <property type="match status" value="1"/>
</dbReference>
<keyword evidence="8 18" id="KW-0028">Amino-acid biosynthesis</keyword>
<feature type="binding site" evidence="16">
    <location>
        <position position="62"/>
    </location>
    <ligand>
        <name>substrate</name>
    </ligand>
</feature>
<dbReference type="PIRSF" id="PIRSF000726">
    <property type="entry name" value="Asp_kin"/>
    <property type="match status" value="1"/>
</dbReference>
<dbReference type="Gene3D" id="3.30.2130.10">
    <property type="entry name" value="VC0802-like"/>
    <property type="match status" value="1"/>
</dbReference>
<evidence type="ECO:0000259" key="20">
    <source>
        <dbReference type="Pfam" id="PF22468"/>
    </source>
</evidence>
<comment type="pathway">
    <text evidence="3 18">Amino-acid biosynthesis; L-methionine biosynthesis via de novo pathway; L-homoserine from L-aspartate: step 1/3.</text>
</comment>
<evidence type="ECO:0000256" key="12">
    <source>
        <dbReference type="ARBA" id="ARBA00022840"/>
    </source>
</evidence>